<keyword evidence="2" id="KW-1185">Reference proteome</keyword>
<accession>A0A4U6TES2</accession>
<proteinExistence type="predicted"/>
<gene>
    <name evidence="1" type="ORF">SEVIR_8G129800v2</name>
</gene>
<organism evidence="1 2">
    <name type="scientific">Setaria viridis</name>
    <name type="common">Green bristlegrass</name>
    <name type="synonym">Setaria italica subsp. viridis</name>
    <dbReference type="NCBI Taxonomy" id="4556"/>
    <lineage>
        <taxon>Eukaryota</taxon>
        <taxon>Viridiplantae</taxon>
        <taxon>Streptophyta</taxon>
        <taxon>Embryophyta</taxon>
        <taxon>Tracheophyta</taxon>
        <taxon>Spermatophyta</taxon>
        <taxon>Magnoliopsida</taxon>
        <taxon>Liliopsida</taxon>
        <taxon>Poales</taxon>
        <taxon>Poaceae</taxon>
        <taxon>PACMAD clade</taxon>
        <taxon>Panicoideae</taxon>
        <taxon>Panicodae</taxon>
        <taxon>Paniceae</taxon>
        <taxon>Cenchrinae</taxon>
        <taxon>Setaria</taxon>
    </lineage>
</organism>
<evidence type="ECO:0000313" key="2">
    <source>
        <dbReference type="Proteomes" id="UP000298652"/>
    </source>
</evidence>
<dbReference type="EMBL" id="CM016559">
    <property type="protein sequence ID" value="TKW00711.1"/>
    <property type="molecule type" value="Genomic_DNA"/>
</dbReference>
<sequence length="42" mass="4377">MFAASQGHGGLKEPSGQWPVHTVGWAAAPEVVRSNSAEICVN</sequence>
<dbReference type="Proteomes" id="UP000298652">
    <property type="component" value="Chromosome 8"/>
</dbReference>
<name>A0A4U6TES2_SETVI</name>
<evidence type="ECO:0000313" key="1">
    <source>
        <dbReference type="EMBL" id="TKW00711.1"/>
    </source>
</evidence>
<dbReference type="Gramene" id="TKW00711">
    <property type="protein sequence ID" value="TKW00711"/>
    <property type="gene ID" value="SEVIR_8G129800v2"/>
</dbReference>
<reference evidence="1" key="1">
    <citation type="submission" date="2019-03" db="EMBL/GenBank/DDBJ databases">
        <title>WGS assembly of Setaria viridis.</title>
        <authorList>
            <person name="Huang P."/>
            <person name="Jenkins J."/>
            <person name="Grimwood J."/>
            <person name="Barry K."/>
            <person name="Healey A."/>
            <person name="Mamidi S."/>
            <person name="Sreedasyam A."/>
            <person name="Shu S."/>
            <person name="Feldman M."/>
            <person name="Wu J."/>
            <person name="Yu Y."/>
            <person name="Chen C."/>
            <person name="Johnson J."/>
            <person name="Rokhsar D."/>
            <person name="Baxter I."/>
            <person name="Schmutz J."/>
            <person name="Brutnell T."/>
            <person name="Kellogg E."/>
        </authorList>
    </citation>
    <scope>NUCLEOTIDE SEQUENCE [LARGE SCALE GENOMIC DNA]</scope>
</reference>
<protein>
    <submittedName>
        <fullName evidence="1">Uncharacterized protein</fullName>
    </submittedName>
</protein>
<dbReference type="AlphaFoldDB" id="A0A4U6TES2"/>